<feature type="region of interest" description="Disordered" evidence="1">
    <location>
        <begin position="158"/>
        <end position="184"/>
    </location>
</feature>
<comment type="caution">
    <text evidence="2">The sequence shown here is derived from an EMBL/GenBank/DDBJ whole genome shotgun (WGS) entry which is preliminary data.</text>
</comment>
<feature type="compositionally biased region" description="Polar residues" evidence="1">
    <location>
        <begin position="307"/>
        <end position="323"/>
    </location>
</feature>
<evidence type="ECO:0000256" key="1">
    <source>
        <dbReference type="SAM" id="MobiDB-lite"/>
    </source>
</evidence>
<organism evidence="2 3">
    <name type="scientific">Mycena albidolilacea</name>
    <dbReference type="NCBI Taxonomy" id="1033008"/>
    <lineage>
        <taxon>Eukaryota</taxon>
        <taxon>Fungi</taxon>
        <taxon>Dikarya</taxon>
        <taxon>Basidiomycota</taxon>
        <taxon>Agaricomycotina</taxon>
        <taxon>Agaricomycetes</taxon>
        <taxon>Agaricomycetidae</taxon>
        <taxon>Agaricales</taxon>
        <taxon>Marasmiineae</taxon>
        <taxon>Mycenaceae</taxon>
        <taxon>Mycena</taxon>
    </lineage>
</organism>
<evidence type="ECO:0000313" key="3">
    <source>
        <dbReference type="Proteomes" id="UP001218218"/>
    </source>
</evidence>
<name>A0AAD6Z6N8_9AGAR</name>
<keyword evidence="3" id="KW-1185">Reference proteome</keyword>
<protein>
    <submittedName>
        <fullName evidence="2">Uncharacterized protein</fullName>
    </submittedName>
</protein>
<reference evidence="2" key="1">
    <citation type="submission" date="2023-03" db="EMBL/GenBank/DDBJ databases">
        <title>Massive genome expansion in bonnet fungi (Mycena s.s.) driven by repeated elements and novel gene families across ecological guilds.</title>
        <authorList>
            <consortium name="Lawrence Berkeley National Laboratory"/>
            <person name="Harder C.B."/>
            <person name="Miyauchi S."/>
            <person name="Viragh M."/>
            <person name="Kuo A."/>
            <person name="Thoen E."/>
            <person name="Andreopoulos B."/>
            <person name="Lu D."/>
            <person name="Skrede I."/>
            <person name="Drula E."/>
            <person name="Henrissat B."/>
            <person name="Morin E."/>
            <person name="Kohler A."/>
            <person name="Barry K."/>
            <person name="LaButti K."/>
            <person name="Morin E."/>
            <person name="Salamov A."/>
            <person name="Lipzen A."/>
            <person name="Mereny Z."/>
            <person name="Hegedus B."/>
            <person name="Baldrian P."/>
            <person name="Stursova M."/>
            <person name="Weitz H."/>
            <person name="Taylor A."/>
            <person name="Grigoriev I.V."/>
            <person name="Nagy L.G."/>
            <person name="Martin F."/>
            <person name="Kauserud H."/>
        </authorList>
    </citation>
    <scope>NUCLEOTIDE SEQUENCE</scope>
    <source>
        <strain evidence="2">CBHHK002</strain>
    </source>
</reference>
<dbReference type="EMBL" id="JARIHO010000081">
    <property type="protein sequence ID" value="KAJ7309444.1"/>
    <property type="molecule type" value="Genomic_DNA"/>
</dbReference>
<sequence length="355" mass="38710">MSSLTAVDGVAILGGSCLRFGTHHLYQSRTGATLVASTSLENSVAPLLKLGCYLSCWRGLKHPKISLYQKGTLMRGTNYDELDLLQLNIYIVDVSPIETTVHRPIPQSTDDTDSGFRFKIGLVSTAPAHSDTDIPQMIAAPITLPCALMPGPAVLAPATTPAVRRRRQQSVDEDDIVEGSRQRKQSKRACAIPHLLRIPPDLCCCSHPPRTSPHSADDVGERVEEPKKGLGRCYRMKSRITHQNEAALLPRAPDSHLPYGSMPWRKHRGVSAAQGHGGEGTQAEMCRGWRGKGRHGDGQSHKAAAHQSHSLPKSHCGGQNNGIHHQKWDWMGTPETLESGFDSAQLVELDSSRSI</sequence>
<accession>A0AAD6Z6N8</accession>
<dbReference type="Proteomes" id="UP001218218">
    <property type="component" value="Unassembled WGS sequence"/>
</dbReference>
<gene>
    <name evidence="2" type="ORF">DFH08DRAFT_823387</name>
</gene>
<evidence type="ECO:0000313" key="2">
    <source>
        <dbReference type="EMBL" id="KAJ7309444.1"/>
    </source>
</evidence>
<feature type="region of interest" description="Disordered" evidence="1">
    <location>
        <begin position="270"/>
        <end position="327"/>
    </location>
</feature>
<proteinExistence type="predicted"/>
<dbReference type="AlphaFoldDB" id="A0AAD6Z6N8"/>